<dbReference type="Gene3D" id="3.40.50.1820">
    <property type="entry name" value="alpha/beta hydrolase"/>
    <property type="match status" value="1"/>
</dbReference>
<keyword evidence="3" id="KW-1185">Reference proteome</keyword>
<dbReference type="AlphaFoldDB" id="A0A072VG48"/>
<proteinExistence type="predicted"/>
<accession>A0A072VG48</accession>
<dbReference type="SUPFAM" id="SSF53474">
    <property type="entry name" value="alpha/beta-Hydrolases"/>
    <property type="match status" value="1"/>
</dbReference>
<dbReference type="InterPro" id="IPR029058">
    <property type="entry name" value="AB_hydrolase_fold"/>
</dbReference>
<gene>
    <name evidence="1" type="ordered locus">MTR_1g034410</name>
</gene>
<evidence type="ECO:0000313" key="2">
    <source>
        <dbReference type="EnsemblPlants" id="KEH40772"/>
    </source>
</evidence>
<reference evidence="2" key="3">
    <citation type="submission" date="2015-04" db="UniProtKB">
        <authorList>
            <consortium name="EnsemblPlants"/>
        </authorList>
    </citation>
    <scope>IDENTIFICATION</scope>
    <source>
        <strain evidence="2">cv. Jemalong A17</strain>
    </source>
</reference>
<dbReference type="EnsemblPlants" id="KEH40772">
    <property type="protein sequence ID" value="KEH40772"/>
    <property type="gene ID" value="MTR_1g034410"/>
</dbReference>
<name>A0A072VG48_MEDTR</name>
<dbReference type="EMBL" id="CM001217">
    <property type="protein sequence ID" value="KEH40772.1"/>
    <property type="molecule type" value="Genomic_DNA"/>
</dbReference>
<evidence type="ECO:0000313" key="1">
    <source>
        <dbReference type="EMBL" id="KEH40772.1"/>
    </source>
</evidence>
<sequence length="115" mass="12923">MNYHRPQDQARDINDPIIPAIRTVGSPKTGHDLPILSSLHKMGHDLTTLELAQRWEKSKTYNNISPNIDTWKILTSCHCESEFLASLDPNEKVVLVGHSFGGMSIALAMETRTRI</sequence>
<organism evidence="1 3">
    <name type="scientific">Medicago truncatula</name>
    <name type="common">Barrel medic</name>
    <name type="synonym">Medicago tribuloides</name>
    <dbReference type="NCBI Taxonomy" id="3880"/>
    <lineage>
        <taxon>Eukaryota</taxon>
        <taxon>Viridiplantae</taxon>
        <taxon>Streptophyta</taxon>
        <taxon>Embryophyta</taxon>
        <taxon>Tracheophyta</taxon>
        <taxon>Spermatophyta</taxon>
        <taxon>Magnoliopsida</taxon>
        <taxon>eudicotyledons</taxon>
        <taxon>Gunneridae</taxon>
        <taxon>Pentapetalae</taxon>
        <taxon>rosids</taxon>
        <taxon>fabids</taxon>
        <taxon>Fabales</taxon>
        <taxon>Fabaceae</taxon>
        <taxon>Papilionoideae</taxon>
        <taxon>50 kb inversion clade</taxon>
        <taxon>NPAAA clade</taxon>
        <taxon>Hologalegina</taxon>
        <taxon>IRL clade</taxon>
        <taxon>Trifolieae</taxon>
        <taxon>Medicago</taxon>
    </lineage>
</organism>
<dbReference type="HOGENOM" id="CLU_2112469_0_0_1"/>
<evidence type="ECO:0000313" key="3">
    <source>
        <dbReference type="Proteomes" id="UP000002051"/>
    </source>
</evidence>
<reference evidence="1 3" key="1">
    <citation type="journal article" date="2011" name="Nature">
        <title>The Medicago genome provides insight into the evolution of rhizobial symbioses.</title>
        <authorList>
            <person name="Young N.D."/>
            <person name="Debelle F."/>
            <person name="Oldroyd G.E."/>
            <person name="Geurts R."/>
            <person name="Cannon S.B."/>
            <person name="Udvardi M.K."/>
            <person name="Benedito V.A."/>
            <person name="Mayer K.F."/>
            <person name="Gouzy J."/>
            <person name="Schoof H."/>
            <person name="Van de Peer Y."/>
            <person name="Proost S."/>
            <person name="Cook D.R."/>
            <person name="Meyers B.C."/>
            <person name="Spannagl M."/>
            <person name="Cheung F."/>
            <person name="De Mita S."/>
            <person name="Krishnakumar V."/>
            <person name="Gundlach H."/>
            <person name="Zhou S."/>
            <person name="Mudge J."/>
            <person name="Bharti A.K."/>
            <person name="Murray J.D."/>
            <person name="Naoumkina M.A."/>
            <person name="Rosen B."/>
            <person name="Silverstein K.A."/>
            <person name="Tang H."/>
            <person name="Rombauts S."/>
            <person name="Zhao P.X."/>
            <person name="Zhou P."/>
            <person name="Barbe V."/>
            <person name="Bardou P."/>
            <person name="Bechner M."/>
            <person name="Bellec A."/>
            <person name="Berger A."/>
            <person name="Berges H."/>
            <person name="Bidwell S."/>
            <person name="Bisseling T."/>
            <person name="Choisne N."/>
            <person name="Couloux A."/>
            <person name="Denny R."/>
            <person name="Deshpande S."/>
            <person name="Dai X."/>
            <person name="Doyle J.J."/>
            <person name="Dudez A.M."/>
            <person name="Farmer A.D."/>
            <person name="Fouteau S."/>
            <person name="Franken C."/>
            <person name="Gibelin C."/>
            <person name="Gish J."/>
            <person name="Goldstein S."/>
            <person name="Gonzalez A.J."/>
            <person name="Green P.J."/>
            <person name="Hallab A."/>
            <person name="Hartog M."/>
            <person name="Hua A."/>
            <person name="Humphray S.J."/>
            <person name="Jeong D.H."/>
            <person name="Jing Y."/>
            <person name="Jocker A."/>
            <person name="Kenton S.M."/>
            <person name="Kim D.J."/>
            <person name="Klee K."/>
            <person name="Lai H."/>
            <person name="Lang C."/>
            <person name="Lin S."/>
            <person name="Macmil S.L."/>
            <person name="Magdelenat G."/>
            <person name="Matthews L."/>
            <person name="McCorrison J."/>
            <person name="Monaghan E.L."/>
            <person name="Mun J.H."/>
            <person name="Najar F.Z."/>
            <person name="Nicholson C."/>
            <person name="Noirot C."/>
            <person name="O'Bleness M."/>
            <person name="Paule C.R."/>
            <person name="Poulain J."/>
            <person name="Prion F."/>
            <person name="Qin B."/>
            <person name="Qu C."/>
            <person name="Retzel E.F."/>
            <person name="Riddle C."/>
            <person name="Sallet E."/>
            <person name="Samain S."/>
            <person name="Samson N."/>
            <person name="Sanders I."/>
            <person name="Saurat O."/>
            <person name="Scarpelli C."/>
            <person name="Schiex T."/>
            <person name="Segurens B."/>
            <person name="Severin A.J."/>
            <person name="Sherrier D.J."/>
            <person name="Shi R."/>
            <person name="Sims S."/>
            <person name="Singer S.R."/>
            <person name="Sinharoy S."/>
            <person name="Sterck L."/>
            <person name="Viollet A."/>
            <person name="Wang B.B."/>
            <person name="Wang K."/>
            <person name="Wang M."/>
            <person name="Wang X."/>
            <person name="Warfsmann J."/>
            <person name="Weissenbach J."/>
            <person name="White D.D."/>
            <person name="White J.D."/>
            <person name="Wiley G.B."/>
            <person name="Wincker P."/>
            <person name="Xing Y."/>
            <person name="Yang L."/>
            <person name="Yao Z."/>
            <person name="Ying F."/>
            <person name="Zhai J."/>
            <person name="Zhou L."/>
            <person name="Zuber A."/>
            <person name="Denarie J."/>
            <person name="Dixon R.A."/>
            <person name="May G.D."/>
            <person name="Schwartz D.C."/>
            <person name="Rogers J."/>
            <person name="Quetier F."/>
            <person name="Town C.D."/>
            <person name="Roe B.A."/>
        </authorList>
    </citation>
    <scope>NUCLEOTIDE SEQUENCE [LARGE SCALE GENOMIC DNA]</scope>
    <source>
        <strain evidence="1">A17</strain>
        <strain evidence="2 3">cv. Jemalong A17</strain>
    </source>
</reference>
<protein>
    <submittedName>
        <fullName evidence="1 2">Uncharacterized protein</fullName>
    </submittedName>
</protein>
<dbReference type="Proteomes" id="UP000002051">
    <property type="component" value="Unassembled WGS sequence"/>
</dbReference>
<reference evidence="1 3" key="2">
    <citation type="journal article" date="2014" name="BMC Genomics">
        <title>An improved genome release (version Mt4.0) for the model legume Medicago truncatula.</title>
        <authorList>
            <person name="Tang H."/>
            <person name="Krishnakumar V."/>
            <person name="Bidwell S."/>
            <person name="Rosen B."/>
            <person name="Chan A."/>
            <person name="Zhou S."/>
            <person name="Gentzbittel L."/>
            <person name="Childs K.L."/>
            <person name="Yandell M."/>
            <person name="Gundlach H."/>
            <person name="Mayer K.F."/>
            <person name="Schwartz D.C."/>
            <person name="Town C.D."/>
        </authorList>
    </citation>
    <scope>GENOME REANNOTATION</scope>
    <source>
        <strain evidence="1">A17</strain>
        <strain evidence="2 3">cv. Jemalong A17</strain>
    </source>
</reference>